<reference evidence="1 2" key="1">
    <citation type="journal article" date="2019" name="Sci. Rep.">
        <title>A high-quality genome of Eragrostis curvula grass provides insights into Poaceae evolution and supports new strategies to enhance forage quality.</title>
        <authorList>
            <person name="Carballo J."/>
            <person name="Santos B.A.C.M."/>
            <person name="Zappacosta D."/>
            <person name="Garbus I."/>
            <person name="Selva J.P."/>
            <person name="Gallo C.A."/>
            <person name="Diaz A."/>
            <person name="Albertini E."/>
            <person name="Caccamo M."/>
            <person name="Echenique V."/>
        </authorList>
    </citation>
    <scope>NUCLEOTIDE SEQUENCE [LARGE SCALE GENOMIC DNA]</scope>
    <source>
        <strain evidence="2">cv. Victoria</strain>
        <tissue evidence="1">Leaf</tissue>
    </source>
</reference>
<protein>
    <submittedName>
        <fullName evidence="1">Uncharacterized protein</fullName>
    </submittedName>
</protein>
<dbReference type="Gramene" id="TVT96875">
    <property type="protein sequence ID" value="TVT96875"/>
    <property type="gene ID" value="EJB05_57903"/>
</dbReference>
<dbReference type="EMBL" id="RWGY01001119">
    <property type="protein sequence ID" value="TVT96875.1"/>
    <property type="molecule type" value="Genomic_DNA"/>
</dbReference>
<dbReference type="Proteomes" id="UP000324897">
    <property type="component" value="Unassembled WGS sequence"/>
</dbReference>
<sequence>MASPSRQSTDWQYASMAALVFTIQFVQLINDDVDWESQYYMHHHLGCKMYIIDQGTTLAQGMPHTEDNDFEGLMNKGKESIIR</sequence>
<keyword evidence="2" id="KW-1185">Reference proteome</keyword>
<feature type="non-terminal residue" evidence="1">
    <location>
        <position position="1"/>
    </location>
</feature>
<accession>A0A5J9SF16</accession>
<proteinExistence type="predicted"/>
<name>A0A5J9SF16_9POAL</name>
<evidence type="ECO:0000313" key="1">
    <source>
        <dbReference type="EMBL" id="TVT96875.1"/>
    </source>
</evidence>
<dbReference type="AlphaFoldDB" id="A0A5J9SF16"/>
<comment type="caution">
    <text evidence="1">The sequence shown here is derived from an EMBL/GenBank/DDBJ whole genome shotgun (WGS) entry which is preliminary data.</text>
</comment>
<gene>
    <name evidence="1" type="ORF">EJB05_57903</name>
</gene>
<evidence type="ECO:0000313" key="2">
    <source>
        <dbReference type="Proteomes" id="UP000324897"/>
    </source>
</evidence>
<organism evidence="1 2">
    <name type="scientific">Eragrostis curvula</name>
    <name type="common">weeping love grass</name>
    <dbReference type="NCBI Taxonomy" id="38414"/>
    <lineage>
        <taxon>Eukaryota</taxon>
        <taxon>Viridiplantae</taxon>
        <taxon>Streptophyta</taxon>
        <taxon>Embryophyta</taxon>
        <taxon>Tracheophyta</taxon>
        <taxon>Spermatophyta</taxon>
        <taxon>Magnoliopsida</taxon>
        <taxon>Liliopsida</taxon>
        <taxon>Poales</taxon>
        <taxon>Poaceae</taxon>
        <taxon>PACMAD clade</taxon>
        <taxon>Chloridoideae</taxon>
        <taxon>Eragrostideae</taxon>
        <taxon>Eragrostidinae</taxon>
        <taxon>Eragrostis</taxon>
    </lineage>
</organism>